<sequence length="145" mass="15939">MAILGGNHSPEIHSLCVETRLAVQNDESVSDLKVTGKKRNRTRKRTKRSSNALKTGLDITFAEATEKVENAEKTDEDMGTKKALPIAAEKKKRKRTRGVRTRKRKRSSNASNGLKTTQEVENAEKTDEDAGTGKAVAEANEMGDN</sequence>
<organism evidence="2">
    <name type="scientific">Noccaea caerulescens</name>
    <name type="common">Alpine penny-cress</name>
    <name type="synonym">Thlaspi caerulescens</name>
    <dbReference type="NCBI Taxonomy" id="107243"/>
    <lineage>
        <taxon>Eukaryota</taxon>
        <taxon>Viridiplantae</taxon>
        <taxon>Streptophyta</taxon>
        <taxon>Embryophyta</taxon>
        <taxon>Tracheophyta</taxon>
        <taxon>Spermatophyta</taxon>
        <taxon>Magnoliopsida</taxon>
        <taxon>eudicotyledons</taxon>
        <taxon>Gunneridae</taxon>
        <taxon>Pentapetalae</taxon>
        <taxon>rosids</taxon>
        <taxon>malvids</taxon>
        <taxon>Brassicales</taxon>
        <taxon>Brassicaceae</taxon>
        <taxon>Coluteocarpeae</taxon>
        <taxon>Noccaea</taxon>
    </lineage>
</organism>
<feature type="region of interest" description="Disordered" evidence="1">
    <location>
        <begin position="69"/>
        <end position="145"/>
    </location>
</feature>
<reference evidence="2" key="1">
    <citation type="submission" date="2016-07" db="EMBL/GenBank/DDBJ databases">
        <title>De novo transcriptome assembly of four accessions of the metal hyperaccumulator plant Noccaea caerulescens.</title>
        <authorList>
            <person name="Blande D."/>
            <person name="Halimaa P."/>
            <person name="Tervahauta A.I."/>
            <person name="Aarts M.G."/>
            <person name="Karenlampi S.O."/>
        </authorList>
    </citation>
    <scope>NUCLEOTIDE SEQUENCE</scope>
</reference>
<dbReference type="EMBL" id="GEVI01026720">
    <property type="protein sequence ID" value="JAU05600.1"/>
    <property type="molecule type" value="Transcribed_RNA"/>
</dbReference>
<feature type="compositionally biased region" description="Basic residues" evidence="1">
    <location>
        <begin position="90"/>
        <end position="107"/>
    </location>
</feature>
<proteinExistence type="predicted"/>
<name>A0A1J3CIE2_NOCCA</name>
<feature type="region of interest" description="Disordered" evidence="1">
    <location>
        <begin position="29"/>
        <end position="54"/>
    </location>
</feature>
<feature type="compositionally biased region" description="Polar residues" evidence="1">
    <location>
        <begin position="108"/>
        <end position="120"/>
    </location>
</feature>
<gene>
    <name evidence="2" type="ORF">GA_TR13351_c0_g1_i1_g.42388</name>
</gene>
<dbReference type="AlphaFoldDB" id="A0A1J3CIE2"/>
<feature type="compositionally biased region" description="Basic and acidic residues" evidence="1">
    <location>
        <begin position="69"/>
        <end position="80"/>
    </location>
</feature>
<accession>A0A1J3CIE2</accession>
<evidence type="ECO:0000313" key="2">
    <source>
        <dbReference type="EMBL" id="JAU05600.1"/>
    </source>
</evidence>
<feature type="compositionally biased region" description="Basic residues" evidence="1">
    <location>
        <begin position="35"/>
        <end position="48"/>
    </location>
</feature>
<evidence type="ECO:0000256" key="1">
    <source>
        <dbReference type="SAM" id="MobiDB-lite"/>
    </source>
</evidence>
<protein>
    <submittedName>
        <fullName evidence="2">Uncharacterized protein</fullName>
    </submittedName>
</protein>